<dbReference type="InterPro" id="IPR028082">
    <property type="entry name" value="Peripla_BP_I"/>
</dbReference>
<evidence type="ECO:0000256" key="1">
    <source>
        <dbReference type="ARBA" id="ARBA00023015"/>
    </source>
</evidence>
<keyword evidence="2" id="KW-0238">DNA-binding</keyword>
<dbReference type="InterPro" id="IPR010982">
    <property type="entry name" value="Lambda_DNA-bd_dom_sf"/>
</dbReference>
<evidence type="ECO:0000256" key="2">
    <source>
        <dbReference type="ARBA" id="ARBA00023125"/>
    </source>
</evidence>
<comment type="caution">
    <text evidence="5">The sequence shown here is derived from an EMBL/GenBank/DDBJ whole genome shotgun (WGS) entry which is preliminary data.</text>
</comment>
<evidence type="ECO:0000313" key="5">
    <source>
        <dbReference type="EMBL" id="GGL98855.1"/>
    </source>
</evidence>
<accession>A0A917SUV3</accession>
<organism evidence="5 6">
    <name type="scientific">Nakamurella endophytica</name>
    <dbReference type="NCBI Taxonomy" id="1748367"/>
    <lineage>
        <taxon>Bacteria</taxon>
        <taxon>Bacillati</taxon>
        <taxon>Actinomycetota</taxon>
        <taxon>Actinomycetes</taxon>
        <taxon>Nakamurellales</taxon>
        <taxon>Nakamurellaceae</taxon>
        <taxon>Nakamurella</taxon>
    </lineage>
</organism>
<dbReference type="Gene3D" id="1.10.260.40">
    <property type="entry name" value="lambda repressor-like DNA-binding domains"/>
    <property type="match status" value="1"/>
</dbReference>
<dbReference type="GO" id="GO:0000976">
    <property type="term" value="F:transcription cis-regulatory region binding"/>
    <property type="evidence" value="ECO:0007669"/>
    <property type="project" value="TreeGrafter"/>
</dbReference>
<dbReference type="Pfam" id="PF00356">
    <property type="entry name" value="LacI"/>
    <property type="match status" value="1"/>
</dbReference>
<evidence type="ECO:0000313" key="6">
    <source>
        <dbReference type="Proteomes" id="UP000655208"/>
    </source>
</evidence>
<dbReference type="CDD" id="cd01392">
    <property type="entry name" value="HTH_LacI"/>
    <property type="match status" value="1"/>
</dbReference>
<name>A0A917SUV3_9ACTN</name>
<dbReference type="CDD" id="cd06279">
    <property type="entry name" value="PBP1_LacI-like"/>
    <property type="match status" value="1"/>
</dbReference>
<dbReference type="Proteomes" id="UP000655208">
    <property type="component" value="Unassembled WGS sequence"/>
</dbReference>
<dbReference type="GO" id="GO:0003700">
    <property type="term" value="F:DNA-binding transcription factor activity"/>
    <property type="evidence" value="ECO:0007669"/>
    <property type="project" value="TreeGrafter"/>
</dbReference>
<keyword evidence="6" id="KW-1185">Reference proteome</keyword>
<dbReference type="AlphaFoldDB" id="A0A917SUV3"/>
<dbReference type="SMART" id="SM00354">
    <property type="entry name" value="HTH_LACI"/>
    <property type="match status" value="1"/>
</dbReference>
<dbReference type="SUPFAM" id="SSF53822">
    <property type="entry name" value="Periplasmic binding protein-like I"/>
    <property type="match status" value="1"/>
</dbReference>
<reference evidence="5" key="2">
    <citation type="submission" date="2020-09" db="EMBL/GenBank/DDBJ databases">
        <authorList>
            <person name="Sun Q."/>
            <person name="Zhou Y."/>
        </authorList>
    </citation>
    <scope>NUCLEOTIDE SEQUENCE</scope>
    <source>
        <strain evidence="5">CGMCC 4.7308</strain>
    </source>
</reference>
<protein>
    <submittedName>
        <fullName evidence="5">Alanine racemase</fullName>
    </submittedName>
</protein>
<evidence type="ECO:0000256" key="3">
    <source>
        <dbReference type="ARBA" id="ARBA00023163"/>
    </source>
</evidence>
<dbReference type="SUPFAM" id="SSF47413">
    <property type="entry name" value="lambda repressor-like DNA-binding domains"/>
    <property type="match status" value="1"/>
</dbReference>
<reference evidence="5" key="1">
    <citation type="journal article" date="2014" name="Int. J. Syst. Evol. Microbiol.">
        <title>Complete genome sequence of Corynebacterium casei LMG S-19264T (=DSM 44701T), isolated from a smear-ripened cheese.</title>
        <authorList>
            <consortium name="US DOE Joint Genome Institute (JGI-PGF)"/>
            <person name="Walter F."/>
            <person name="Albersmeier A."/>
            <person name="Kalinowski J."/>
            <person name="Ruckert C."/>
        </authorList>
    </citation>
    <scope>NUCLEOTIDE SEQUENCE</scope>
    <source>
        <strain evidence="5">CGMCC 4.7308</strain>
    </source>
</reference>
<sequence length="349" mass="36872">MTRATARSVAEAAGVSRTAVSFAFNDPAKISADTRRRILAEAERLGYSPHPVARALNRGTTDALGLLLPQPIPEVLENPYYNLFLQGVGQVCQREGLTLLLTPPLRGSMLTAIPYAAVDGFIVSGLEVDRGEVAALQRRHVPFVLVDSDAPEGVPSVEVTDRQGMADVVQHVLELGHRRIALLSFEAGPDRATGYRGPLARRLAGADEALRRVGLSLSAPGIDLVEVPCTRGAGYDAVAALLARADRPTAIVTFSDILALGALDAARDAGIDVPGELSVTGYDDQPDASYARPQLTTVRQSIEAKGRVAADFLVSAITGDAHHPHQVLHTTLIVRGSTGPAPDDRIPAG</sequence>
<dbReference type="Gene3D" id="3.40.50.2300">
    <property type="match status" value="2"/>
</dbReference>
<feature type="domain" description="HTH lacI-type" evidence="4">
    <location>
        <begin position="4"/>
        <end position="58"/>
    </location>
</feature>
<keyword evidence="3" id="KW-0804">Transcription</keyword>
<dbReference type="PROSITE" id="PS50932">
    <property type="entry name" value="HTH_LACI_2"/>
    <property type="match status" value="1"/>
</dbReference>
<dbReference type="RefSeq" id="WP_188941214.1">
    <property type="nucleotide sequence ID" value="NZ_BMNA01000003.1"/>
</dbReference>
<dbReference type="EMBL" id="BMNA01000003">
    <property type="protein sequence ID" value="GGL98855.1"/>
    <property type="molecule type" value="Genomic_DNA"/>
</dbReference>
<dbReference type="Pfam" id="PF13377">
    <property type="entry name" value="Peripla_BP_3"/>
    <property type="match status" value="1"/>
</dbReference>
<dbReference type="InterPro" id="IPR000843">
    <property type="entry name" value="HTH_LacI"/>
</dbReference>
<keyword evidence="1" id="KW-0805">Transcription regulation</keyword>
<dbReference type="PANTHER" id="PTHR30146:SF138">
    <property type="entry name" value="TRANSCRIPTIONAL REGULATORY PROTEIN"/>
    <property type="match status" value="1"/>
</dbReference>
<dbReference type="PANTHER" id="PTHR30146">
    <property type="entry name" value="LACI-RELATED TRANSCRIPTIONAL REPRESSOR"/>
    <property type="match status" value="1"/>
</dbReference>
<evidence type="ECO:0000259" key="4">
    <source>
        <dbReference type="PROSITE" id="PS50932"/>
    </source>
</evidence>
<proteinExistence type="predicted"/>
<dbReference type="InterPro" id="IPR046335">
    <property type="entry name" value="LacI/GalR-like_sensor"/>
</dbReference>
<gene>
    <name evidence="5" type="ORF">GCM10011594_18470</name>
</gene>